<name>A0A2P2LA68_RHIMU</name>
<feature type="region of interest" description="Disordered" evidence="1">
    <location>
        <begin position="13"/>
        <end position="45"/>
    </location>
</feature>
<evidence type="ECO:0000256" key="1">
    <source>
        <dbReference type="SAM" id="MobiDB-lite"/>
    </source>
</evidence>
<organism evidence="2">
    <name type="scientific">Rhizophora mucronata</name>
    <name type="common">Asiatic mangrove</name>
    <dbReference type="NCBI Taxonomy" id="61149"/>
    <lineage>
        <taxon>Eukaryota</taxon>
        <taxon>Viridiplantae</taxon>
        <taxon>Streptophyta</taxon>
        <taxon>Embryophyta</taxon>
        <taxon>Tracheophyta</taxon>
        <taxon>Spermatophyta</taxon>
        <taxon>Magnoliopsida</taxon>
        <taxon>eudicotyledons</taxon>
        <taxon>Gunneridae</taxon>
        <taxon>Pentapetalae</taxon>
        <taxon>rosids</taxon>
        <taxon>fabids</taxon>
        <taxon>Malpighiales</taxon>
        <taxon>Rhizophoraceae</taxon>
        <taxon>Rhizophora</taxon>
    </lineage>
</organism>
<dbReference type="AlphaFoldDB" id="A0A2P2LA68"/>
<protein>
    <submittedName>
        <fullName evidence="2">Uncharacterized protein</fullName>
    </submittedName>
</protein>
<reference evidence="2" key="1">
    <citation type="submission" date="2018-02" db="EMBL/GenBank/DDBJ databases">
        <title>Rhizophora mucronata_Transcriptome.</title>
        <authorList>
            <person name="Meera S.P."/>
            <person name="Sreeshan A."/>
            <person name="Augustine A."/>
        </authorList>
    </citation>
    <scope>NUCLEOTIDE SEQUENCE</scope>
    <source>
        <tissue evidence="2">Leaf</tissue>
    </source>
</reference>
<dbReference type="EMBL" id="GGEC01034371">
    <property type="protein sequence ID" value="MBX14855.1"/>
    <property type="molecule type" value="Transcribed_RNA"/>
</dbReference>
<accession>A0A2P2LA68</accession>
<sequence>MQKKFSYHYCCNGGQSKDRALPQEESNPQLSSETKTMDNFSKSTS</sequence>
<feature type="compositionally biased region" description="Polar residues" evidence="1">
    <location>
        <begin position="24"/>
        <end position="45"/>
    </location>
</feature>
<proteinExistence type="predicted"/>
<evidence type="ECO:0000313" key="2">
    <source>
        <dbReference type="EMBL" id="MBX14855.1"/>
    </source>
</evidence>